<comment type="caution">
    <text evidence="3">The sequence shown here is derived from an EMBL/GenBank/DDBJ whole genome shotgun (WGS) entry which is preliminary data.</text>
</comment>
<sequence>MKRGLIIGKFMPVHQGHLALIRFAAERCDELIVSMSYTPHDPIPAALRFSWLQALCQDNPAIKPALVADDFDDESLPLPQRTKIWSAFIQKTYPPIDVVFSSEVYGEPFAMNLGAAYIPFDPPRTQVPVSATFIRQHPFRHWEYIPSIVRPYFVRKICIYGPESTGKSTLTQRLAAHYQTEFVPEVARELITSNDFTADDIVRIGHAQHARIEQKLQTANKLLFCDTDVITTQLYSRHYLNIVPEVLYDLERQMTYDRYFLLDIDVPWVADDLRDLGHMREKMFTLFRRALEQRNIPYILVGGTYTERETTIRNEIDRLLVEG</sequence>
<dbReference type="NCBIfam" id="TIGR00125">
    <property type="entry name" value="cyt_tran_rel"/>
    <property type="match status" value="1"/>
</dbReference>
<dbReference type="InterPro" id="IPR038727">
    <property type="entry name" value="NadR/Ttd14_AAA_dom"/>
</dbReference>
<dbReference type="RefSeq" id="WP_254089973.1">
    <property type="nucleotide sequence ID" value="NZ_JAHESC010000010.1"/>
</dbReference>
<protein>
    <submittedName>
        <fullName evidence="3">AAA family ATPase</fullName>
    </submittedName>
</protein>
<proteinExistence type="predicted"/>
<dbReference type="EMBL" id="JAHESC010000010">
    <property type="protein sequence ID" value="MBT1686739.1"/>
    <property type="molecule type" value="Genomic_DNA"/>
</dbReference>
<gene>
    <name evidence="3" type="ORF">KK078_09235</name>
</gene>
<reference evidence="3 4" key="1">
    <citation type="submission" date="2021-05" db="EMBL/GenBank/DDBJ databases">
        <title>A Polyphasic approach of four new species of the genus Ohtaekwangia: Ohtaekwangia histidinii sp. nov., Ohtaekwangia cretensis sp. nov., Ohtaekwangia indiensis sp. nov., Ohtaekwangia reichenbachii sp. nov. from diverse environment.</title>
        <authorList>
            <person name="Octaviana S."/>
        </authorList>
    </citation>
    <scope>NUCLEOTIDE SEQUENCE [LARGE SCALE GENOMIC DNA]</scope>
    <source>
        <strain evidence="3 4">PWU37</strain>
    </source>
</reference>
<evidence type="ECO:0000259" key="2">
    <source>
        <dbReference type="Pfam" id="PF13521"/>
    </source>
</evidence>
<dbReference type="InterPro" id="IPR014729">
    <property type="entry name" value="Rossmann-like_a/b/a_fold"/>
</dbReference>
<dbReference type="InterPro" id="IPR052735">
    <property type="entry name" value="NAD_biosynth-regulator"/>
</dbReference>
<dbReference type="SUPFAM" id="SSF52374">
    <property type="entry name" value="Nucleotidylyl transferase"/>
    <property type="match status" value="1"/>
</dbReference>
<dbReference type="PANTHER" id="PTHR37512">
    <property type="entry name" value="TRIFUNCTIONAL NAD BIOSYNTHESIS/REGULATOR PROTEIN NADR"/>
    <property type="match status" value="1"/>
</dbReference>
<dbReference type="InterPro" id="IPR027417">
    <property type="entry name" value="P-loop_NTPase"/>
</dbReference>
<feature type="domain" description="Cytidyltransferase-like" evidence="1">
    <location>
        <begin position="6"/>
        <end position="63"/>
    </location>
</feature>
<dbReference type="SUPFAM" id="SSF52540">
    <property type="entry name" value="P-loop containing nucleoside triphosphate hydrolases"/>
    <property type="match status" value="1"/>
</dbReference>
<dbReference type="Gene3D" id="3.40.50.620">
    <property type="entry name" value="HUPs"/>
    <property type="match status" value="1"/>
</dbReference>
<organism evidence="3 4">
    <name type="scientific">Dawidia soli</name>
    <dbReference type="NCBI Taxonomy" id="2782352"/>
    <lineage>
        <taxon>Bacteria</taxon>
        <taxon>Pseudomonadati</taxon>
        <taxon>Bacteroidota</taxon>
        <taxon>Cytophagia</taxon>
        <taxon>Cytophagales</taxon>
        <taxon>Chryseotaleaceae</taxon>
        <taxon>Dawidia</taxon>
    </lineage>
</organism>
<keyword evidence="4" id="KW-1185">Reference proteome</keyword>
<dbReference type="PANTHER" id="PTHR37512:SF1">
    <property type="entry name" value="NADR_TTD14 AAA DOMAIN-CONTAINING PROTEIN"/>
    <property type="match status" value="1"/>
</dbReference>
<dbReference type="GO" id="GO:0003824">
    <property type="term" value="F:catalytic activity"/>
    <property type="evidence" value="ECO:0007669"/>
    <property type="project" value="InterPro"/>
</dbReference>
<feature type="domain" description="NadR/Ttd14 AAA" evidence="2">
    <location>
        <begin position="156"/>
        <end position="308"/>
    </location>
</feature>
<name>A0AAP2D7K6_9BACT</name>
<dbReference type="Proteomes" id="UP001319180">
    <property type="component" value="Unassembled WGS sequence"/>
</dbReference>
<accession>A0AAP2D7K6</accession>
<evidence type="ECO:0000259" key="1">
    <source>
        <dbReference type="Pfam" id="PF01467"/>
    </source>
</evidence>
<dbReference type="Pfam" id="PF13521">
    <property type="entry name" value="AAA_28"/>
    <property type="match status" value="1"/>
</dbReference>
<evidence type="ECO:0000313" key="4">
    <source>
        <dbReference type="Proteomes" id="UP001319180"/>
    </source>
</evidence>
<dbReference type="AlphaFoldDB" id="A0AAP2D7K6"/>
<dbReference type="InterPro" id="IPR004821">
    <property type="entry name" value="Cyt_trans-like"/>
</dbReference>
<evidence type="ECO:0000313" key="3">
    <source>
        <dbReference type="EMBL" id="MBT1686739.1"/>
    </source>
</evidence>
<dbReference type="Gene3D" id="3.40.50.300">
    <property type="entry name" value="P-loop containing nucleotide triphosphate hydrolases"/>
    <property type="match status" value="1"/>
</dbReference>
<dbReference type="Pfam" id="PF01467">
    <property type="entry name" value="CTP_transf_like"/>
    <property type="match status" value="1"/>
</dbReference>